<dbReference type="GO" id="GO:0055085">
    <property type="term" value="P:transmembrane transport"/>
    <property type="evidence" value="ECO:0007669"/>
    <property type="project" value="TreeGrafter"/>
</dbReference>
<evidence type="ECO:0000256" key="3">
    <source>
        <dbReference type="ARBA" id="ARBA00022692"/>
    </source>
</evidence>
<dbReference type="OrthoDB" id="5792512at2"/>
<accession>A0A0G3G5R7</accession>
<evidence type="ECO:0000313" key="7">
    <source>
        <dbReference type="Proteomes" id="UP000064201"/>
    </source>
</evidence>
<dbReference type="EMBL" id="CP011367">
    <property type="protein sequence ID" value="AKJ95694.1"/>
    <property type="molecule type" value="Genomic_DNA"/>
</dbReference>
<protein>
    <submittedName>
        <fullName evidence="6">Membrane protein</fullName>
    </submittedName>
</protein>
<evidence type="ECO:0000313" key="6">
    <source>
        <dbReference type="EMBL" id="AKJ95694.1"/>
    </source>
</evidence>
<dbReference type="Pfam" id="PF01594">
    <property type="entry name" value="AI-2E_transport"/>
    <property type="match status" value="1"/>
</dbReference>
<evidence type="ECO:0000256" key="2">
    <source>
        <dbReference type="ARBA" id="ARBA00009773"/>
    </source>
</evidence>
<dbReference type="RefSeq" id="WP_018168484.1">
    <property type="nucleotide sequence ID" value="NZ_CP011367.1"/>
</dbReference>
<dbReference type="InterPro" id="IPR002549">
    <property type="entry name" value="AI-2E-like"/>
</dbReference>
<dbReference type="PANTHER" id="PTHR21716:SF64">
    <property type="entry name" value="AI-2 TRANSPORT PROTEIN TQSA"/>
    <property type="match status" value="1"/>
</dbReference>
<keyword evidence="7" id="KW-1185">Reference proteome</keyword>
<dbReference type="STRING" id="106634.TVD_10130"/>
<dbReference type="Proteomes" id="UP000064201">
    <property type="component" value="Chromosome"/>
</dbReference>
<dbReference type="GO" id="GO:0016020">
    <property type="term" value="C:membrane"/>
    <property type="evidence" value="ECO:0007669"/>
    <property type="project" value="UniProtKB-SubCell"/>
</dbReference>
<keyword evidence="3" id="KW-0812">Transmembrane</keyword>
<evidence type="ECO:0000256" key="4">
    <source>
        <dbReference type="ARBA" id="ARBA00022989"/>
    </source>
</evidence>
<sequence>MNPDTRDHVWPLSAAPLAALVGLLVLGGALYLLAPILTPFVAALLIGYLFNPLVTRLVARTGRSRTLATVVIFLLVMLGLAALILILIPLAIAQFERLTLAMPQILGWFDDQVRPRLEDLAGDSLPPLDASALQGLVADHWREAGGLAGGVLQWIGSSTGALVLGVLNVVLIPVVSFYLLRDWPRLLDGLRDLLPQAWRPAVLTFAAESDETLGAFLRGQLLVMLALGLFYAVTLTVVGVEMGLAIGLIAGLVSFIPYVGVIVGVLLATAAALVQGDGWSLLLIVLVIFAIAQVLESMVLTPWLVGDRTGLHPVAVIFAVLAGGQLFGFFGVLLALPVAAVLAVGVRHTLAHYRRLNAGDAPADADTGGGGS</sequence>
<reference evidence="6 7" key="1">
    <citation type="submission" date="2015-04" db="EMBL/GenBank/DDBJ databases">
        <title>Complete Sequence for the Genome of the Thioalkalivibrio versutus D301.</title>
        <authorList>
            <person name="Mu T."/>
            <person name="Zhou J."/>
            <person name="Xu X."/>
        </authorList>
    </citation>
    <scope>NUCLEOTIDE SEQUENCE [LARGE SCALE GENOMIC DNA]</scope>
    <source>
        <strain evidence="6 7">D301</strain>
    </source>
</reference>
<evidence type="ECO:0000256" key="5">
    <source>
        <dbReference type="ARBA" id="ARBA00023136"/>
    </source>
</evidence>
<dbReference type="KEGG" id="tvr:TVD_10130"/>
<keyword evidence="5" id="KW-0472">Membrane</keyword>
<dbReference type="PANTHER" id="PTHR21716">
    <property type="entry name" value="TRANSMEMBRANE PROTEIN"/>
    <property type="match status" value="1"/>
</dbReference>
<dbReference type="PATRIC" id="fig|106634.4.peg.2075"/>
<proteinExistence type="inferred from homology"/>
<comment type="similarity">
    <text evidence="2">Belongs to the autoinducer-2 exporter (AI-2E) (TC 2.A.86) family.</text>
</comment>
<evidence type="ECO:0000256" key="1">
    <source>
        <dbReference type="ARBA" id="ARBA00004141"/>
    </source>
</evidence>
<organism evidence="6 7">
    <name type="scientific">Thioalkalivibrio versutus</name>
    <dbReference type="NCBI Taxonomy" id="106634"/>
    <lineage>
        <taxon>Bacteria</taxon>
        <taxon>Pseudomonadati</taxon>
        <taxon>Pseudomonadota</taxon>
        <taxon>Gammaproteobacteria</taxon>
        <taxon>Chromatiales</taxon>
        <taxon>Ectothiorhodospiraceae</taxon>
        <taxon>Thioalkalivibrio</taxon>
    </lineage>
</organism>
<name>A0A0G3G5R7_9GAMM</name>
<dbReference type="AlphaFoldDB" id="A0A0G3G5R7"/>
<gene>
    <name evidence="6" type="ORF">TVD_10130</name>
</gene>
<comment type="subcellular location">
    <subcellularLocation>
        <location evidence="1">Membrane</location>
        <topology evidence="1">Multi-pass membrane protein</topology>
    </subcellularLocation>
</comment>
<keyword evidence="4" id="KW-1133">Transmembrane helix</keyword>